<dbReference type="PIRSF" id="PIRSF005897">
    <property type="entry name" value="RR_PatA"/>
    <property type="match status" value="1"/>
</dbReference>
<dbReference type="Gene3D" id="3.40.50.2300">
    <property type="match status" value="1"/>
</dbReference>
<keyword evidence="2" id="KW-0902">Two-component regulatory system</keyword>
<gene>
    <name evidence="5" type="ORF">DSM107014_01800</name>
</gene>
<dbReference type="Pfam" id="PF14332">
    <property type="entry name" value="DUF4388"/>
    <property type="match status" value="1"/>
</dbReference>
<reference evidence="5" key="1">
    <citation type="submission" date="2021-02" db="EMBL/GenBank/DDBJ databases">
        <title>Metagenome analyses of Stigonema ocellatum DSM 106950, Chlorogloea purpurea SAG 13.99 and Gomphosphaeria aponina DSM 107014.</title>
        <authorList>
            <person name="Marter P."/>
            <person name="Huang S."/>
        </authorList>
    </citation>
    <scope>NUCLEOTIDE SEQUENCE</scope>
    <source>
        <strain evidence="5">JP213</strain>
    </source>
</reference>
<dbReference type="SUPFAM" id="SSF52172">
    <property type="entry name" value="CheY-like"/>
    <property type="match status" value="1"/>
</dbReference>
<feature type="modified residue" description="4-aspartylphosphate" evidence="3">
    <location>
        <position position="347"/>
    </location>
</feature>
<evidence type="ECO:0000259" key="4">
    <source>
        <dbReference type="PROSITE" id="PS50110"/>
    </source>
</evidence>
<protein>
    <recommendedName>
        <fullName evidence="2">Protein PatA</fullName>
    </recommendedName>
</protein>
<dbReference type="InterPro" id="IPR011006">
    <property type="entry name" value="CheY-like_superfamily"/>
</dbReference>
<dbReference type="PROSITE" id="PS50110">
    <property type="entry name" value="RESPONSE_REGULATORY"/>
    <property type="match status" value="1"/>
</dbReference>
<evidence type="ECO:0000313" key="5">
    <source>
        <dbReference type="EMBL" id="MBR8826635.1"/>
    </source>
</evidence>
<dbReference type="PANTHER" id="PTHR44591:SF3">
    <property type="entry name" value="RESPONSE REGULATORY DOMAIN-CONTAINING PROTEIN"/>
    <property type="match status" value="1"/>
</dbReference>
<keyword evidence="2" id="KW-0364">Heterocyst</keyword>
<name>A0A941GT96_9CHRO</name>
<dbReference type="SMART" id="SM00448">
    <property type="entry name" value="REC"/>
    <property type="match status" value="1"/>
</dbReference>
<proteinExistence type="evidence at transcript level"/>
<dbReference type="InterPro" id="IPR001789">
    <property type="entry name" value="Sig_transdc_resp-reg_receiver"/>
</dbReference>
<keyword evidence="1 3" id="KW-0597">Phosphoprotein</keyword>
<evidence type="ECO:0000313" key="6">
    <source>
        <dbReference type="Proteomes" id="UP000767446"/>
    </source>
</evidence>
<dbReference type="GO" id="GO:0000160">
    <property type="term" value="P:phosphorelay signal transduction system"/>
    <property type="evidence" value="ECO:0007669"/>
    <property type="project" value="UniProtKB-KW"/>
</dbReference>
<feature type="domain" description="Response regulatory" evidence="4">
    <location>
        <begin position="298"/>
        <end position="414"/>
    </location>
</feature>
<comment type="caution">
    <text evidence="5">The sequence shown here is derived from an EMBL/GenBank/DDBJ whole genome shotgun (WGS) entry which is preliminary data.</text>
</comment>
<sequence>MFQGSTAVMEAKQKPTDILEKLAGSLADGCLKVSQGSVNYLIYFKQGKLTYATHSIDPFERLERHLRRLSNQNSNLTSAVRTQGRLNFENEPTKPEKIPPEYKSICWLVGEKYINQREAEDLVKSLSKEVLENYLLLPESAYTLVANDVYYTIFCHFNVGMIVEECKKALQGWQALGPEICSPYQRPFCANLAQLKQKLPPEQQNKFSKILIGFSFRQLGVLLNQDELSLAQSLQPLIAEGTIGLRDPQSPFDQLPKLSNKLTEQEPKPKIEVKTEVKRDFGNVSNKIETATPQSKYKIACVDDSPTILKEMKRFLVGHEVEVFPITDSVKALMEIIRIKPDLILLDVGMPKVDGYKLCRMIRNHSLFKTTPIVMVTGNTGMVDRAKAKMAGCTDYMTKPFSQPELLKMVFRYLT</sequence>
<dbReference type="Proteomes" id="UP000767446">
    <property type="component" value="Unassembled WGS sequence"/>
</dbReference>
<dbReference type="InterPro" id="IPR025497">
    <property type="entry name" value="PatA-like_N"/>
</dbReference>
<accession>A0A941GT96</accession>
<comment type="induction">
    <text evidence="2">By nitrogen starvation.</text>
</comment>
<dbReference type="InterPro" id="IPR050595">
    <property type="entry name" value="Bact_response_regulator"/>
</dbReference>
<dbReference type="InterPro" id="IPR024186">
    <property type="entry name" value="Sig_transdc_resp-reg_PatA"/>
</dbReference>
<evidence type="ECO:0000256" key="1">
    <source>
        <dbReference type="ARBA" id="ARBA00022553"/>
    </source>
</evidence>
<comment type="subcellular location">
    <subcellularLocation>
        <location evidence="2">Cell septum</location>
    </subcellularLocation>
</comment>
<organism evidence="5 6">
    <name type="scientific">Gomphosphaeria aponina SAG 52.96 = DSM 107014</name>
    <dbReference type="NCBI Taxonomy" id="1521640"/>
    <lineage>
        <taxon>Bacteria</taxon>
        <taxon>Bacillati</taxon>
        <taxon>Cyanobacteriota</taxon>
        <taxon>Cyanophyceae</taxon>
        <taxon>Oscillatoriophycideae</taxon>
        <taxon>Chroococcales</taxon>
        <taxon>Gomphosphaeriaceae</taxon>
        <taxon>Gomphosphaeria</taxon>
    </lineage>
</organism>
<evidence type="ECO:0000256" key="2">
    <source>
        <dbReference type="PIRNR" id="PIRNR005897"/>
    </source>
</evidence>
<dbReference type="PANTHER" id="PTHR44591">
    <property type="entry name" value="STRESS RESPONSE REGULATOR PROTEIN 1"/>
    <property type="match status" value="1"/>
</dbReference>
<dbReference type="GO" id="GO:0030428">
    <property type="term" value="C:cell septum"/>
    <property type="evidence" value="ECO:0007669"/>
    <property type="project" value="UniProtKB-SubCell"/>
</dbReference>
<dbReference type="Pfam" id="PF00072">
    <property type="entry name" value="Response_reg"/>
    <property type="match status" value="1"/>
</dbReference>
<dbReference type="GO" id="GO:0043158">
    <property type="term" value="P:heterocyst development"/>
    <property type="evidence" value="ECO:0007669"/>
    <property type="project" value="UniProtKB-KW"/>
</dbReference>
<evidence type="ECO:0000256" key="3">
    <source>
        <dbReference type="PROSITE-ProRule" id="PRU00169"/>
    </source>
</evidence>
<dbReference type="EMBL" id="JADQBC010000007">
    <property type="protein sequence ID" value="MBR8826635.1"/>
    <property type="molecule type" value="Genomic_DNA"/>
</dbReference>
<comment type="function">
    <text evidence="2">Controls heterocyst pattern formation.</text>
</comment>
<dbReference type="AlphaFoldDB" id="A0A941GT96"/>